<evidence type="ECO:0000313" key="2">
    <source>
        <dbReference type="Proteomes" id="UP000800035"/>
    </source>
</evidence>
<keyword evidence="2" id="KW-1185">Reference proteome</keyword>
<dbReference type="OrthoDB" id="5314997at2759"/>
<protein>
    <submittedName>
        <fullName evidence="1">Uncharacterized protein</fullName>
    </submittedName>
</protein>
<dbReference type="Proteomes" id="UP000800035">
    <property type="component" value="Unassembled WGS sequence"/>
</dbReference>
<evidence type="ECO:0000313" key="1">
    <source>
        <dbReference type="EMBL" id="KAF1955177.1"/>
    </source>
</evidence>
<dbReference type="EMBL" id="ML976995">
    <property type="protein sequence ID" value="KAF1955177.1"/>
    <property type="molecule type" value="Genomic_DNA"/>
</dbReference>
<gene>
    <name evidence="1" type="ORF">CC80DRAFT_536190</name>
</gene>
<organism evidence="1 2">
    <name type="scientific">Byssothecium circinans</name>
    <dbReference type="NCBI Taxonomy" id="147558"/>
    <lineage>
        <taxon>Eukaryota</taxon>
        <taxon>Fungi</taxon>
        <taxon>Dikarya</taxon>
        <taxon>Ascomycota</taxon>
        <taxon>Pezizomycotina</taxon>
        <taxon>Dothideomycetes</taxon>
        <taxon>Pleosporomycetidae</taxon>
        <taxon>Pleosporales</taxon>
        <taxon>Massarineae</taxon>
        <taxon>Massarinaceae</taxon>
        <taxon>Byssothecium</taxon>
    </lineage>
</organism>
<accession>A0A6A5U1X3</accession>
<reference evidence="1" key="1">
    <citation type="journal article" date="2020" name="Stud. Mycol.">
        <title>101 Dothideomycetes genomes: a test case for predicting lifestyles and emergence of pathogens.</title>
        <authorList>
            <person name="Haridas S."/>
            <person name="Albert R."/>
            <person name="Binder M."/>
            <person name="Bloem J."/>
            <person name="Labutti K."/>
            <person name="Salamov A."/>
            <person name="Andreopoulos B."/>
            <person name="Baker S."/>
            <person name="Barry K."/>
            <person name="Bills G."/>
            <person name="Bluhm B."/>
            <person name="Cannon C."/>
            <person name="Castanera R."/>
            <person name="Culley D."/>
            <person name="Daum C."/>
            <person name="Ezra D."/>
            <person name="Gonzalez J."/>
            <person name="Henrissat B."/>
            <person name="Kuo A."/>
            <person name="Liang C."/>
            <person name="Lipzen A."/>
            <person name="Lutzoni F."/>
            <person name="Magnuson J."/>
            <person name="Mondo S."/>
            <person name="Nolan M."/>
            <person name="Ohm R."/>
            <person name="Pangilinan J."/>
            <person name="Park H.-J."/>
            <person name="Ramirez L."/>
            <person name="Alfaro M."/>
            <person name="Sun H."/>
            <person name="Tritt A."/>
            <person name="Yoshinaga Y."/>
            <person name="Zwiers L.-H."/>
            <person name="Turgeon B."/>
            <person name="Goodwin S."/>
            <person name="Spatafora J."/>
            <person name="Crous P."/>
            <person name="Grigoriev I."/>
        </authorList>
    </citation>
    <scope>NUCLEOTIDE SEQUENCE</scope>
    <source>
        <strain evidence="1">CBS 675.92</strain>
    </source>
</reference>
<sequence>MNPLPHFIMKTTVPTEPFRFLDLPKEIRLMVYERLPRKIKHHQVRHPDESSHRITFIVRSVPVAILATCGTINHEARAIVETMKKNFILDCPSRLLDGVSGRREGRMLDAIVRAATKQYDVLEDFKLGWGPCLTIAKLFEGRLRNTLESKRSSRFLAKFVHQAGHQLRYGDLTNHITPKVNLDGFKWIEIVKYTSDISGIGRHWALGADLHALNNRLHERKIAVVCAGELPAFQARSLCHHSGSPVVPLPVNFYGYGLECYVPSLAQMKEEEWIEGWLE</sequence>
<proteinExistence type="predicted"/>
<name>A0A6A5U1X3_9PLEO</name>
<dbReference type="AlphaFoldDB" id="A0A6A5U1X3"/>